<evidence type="ECO:0000313" key="6">
    <source>
        <dbReference type="EMBL" id="RII43549.1"/>
    </source>
</evidence>
<dbReference type="GO" id="GO:0003700">
    <property type="term" value="F:DNA-binding transcription factor activity"/>
    <property type="evidence" value="ECO:0007669"/>
    <property type="project" value="TreeGrafter"/>
</dbReference>
<dbReference type="InterPro" id="IPR050109">
    <property type="entry name" value="HTH-type_TetR-like_transc_reg"/>
</dbReference>
<evidence type="ECO:0000256" key="4">
    <source>
        <dbReference type="PROSITE-ProRule" id="PRU00335"/>
    </source>
</evidence>
<evidence type="ECO:0000259" key="5">
    <source>
        <dbReference type="PROSITE" id="PS50977"/>
    </source>
</evidence>
<feature type="domain" description="HTH tetR-type" evidence="5">
    <location>
        <begin position="9"/>
        <end position="69"/>
    </location>
</feature>
<comment type="caution">
    <text evidence="6">The sequence shown here is derived from an EMBL/GenBank/DDBJ whole genome shotgun (WGS) entry which is preliminary data.</text>
</comment>
<evidence type="ECO:0000256" key="1">
    <source>
        <dbReference type="ARBA" id="ARBA00023015"/>
    </source>
</evidence>
<evidence type="ECO:0000256" key="2">
    <source>
        <dbReference type="ARBA" id="ARBA00023125"/>
    </source>
</evidence>
<dbReference type="InterPro" id="IPR036271">
    <property type="entry name" value="Tet_transcr_reg_TetR-rel_C_sf"/>
</dbReference>
<dbReference type="Proteomes" id="UP000265419">
    <property type="component" value="Unassembled WGS sequence"/>
</dbReference>
<sequence>MPRPRRYDAAVRERLLKDAAMIAATEGPLALSARRLATQSGTTTAAIYTLFGGMDSLRAALTAQALQDLGSSLEAVAKDGNPADRLLALAHAYRTWALEHPNEYRSILSDALGLAVRRAPAGAPRAAAAAPTVPITAPDVFLDSVDEAWHVSLAPLSEAFEAGLADGTFSGPASDAAALAVTVWASLHGIVSLELVGVLDPTLARLGGDAGADRFFEDALGRLIAGLEVPAPSRGAHA</sequence>
<dbReference type="AlphaFoldDB" id="A0A399JH40"/>
<dbReference type="GO" id="GO:0000976">
    <property type="term" value="F:transcription cis-regulatory region binding"/>
    <property type="evidence" value="ECO:0007669"/>
    <property type="project" value="TreeGrafter"/>
</dbReference>
<dbReference type="PROSITE" id="PS50977">
    <property type="entry name" value="HTH_TETR_2"/>
    <property type="match status" value="1"/>
</dbReference>
<gene>
    <name evidence="6" type="ORF">DWB68_01150</name>
</gene>
<dbReference type="SUPFAM" id="SSF46689">
    <property type="entry name" value="Homeodomain-like"/>
    <property type="match status" value="1"/>
</dbReference>
<dbReference type="PANTHER" id="PTHR30055:SF234">
    <property type="entry name" value="HTH-TYPE TRANSCRIPTIONAL REGULATOR BETI"/>
    <property type="match status" value="1"/>
</dbReference>
<organism evidence="6 7">
    <name type="scientific">Galactobacter valiniphilus</name>
    <dbReference type="NCBI Taxonomy" id="2676122"/>
    <lineage>
        <taxon>Bacteria</taxon>
        <taxon>Bacillati</taxon>
        <taxon>Actinomycetota</taxon>
        <taxon>Actinomycetes</taxon>
        <taxon>Micrococcales</taxon>
        <taxon>Micrococcaceae</taxon>
        <taxon>Galactobacter</taxon>
    </lineage>
</organism>
<dbReference type="InterPro" id="IPR025996">
    <property type="entry name" value="MT1864/Rv1816-like_C"/>
</dbReference>
<protein>
    <submittedName>
        <fullName evidence="6">TetR/AcrR family transcriptional regulator</fullName>
    </submittedName>
</protein>
<keyword evidence="2 4" id="KW-0238">DNA-binding</keyword>
<dbReference type="InterPro" id="IPR001647">
    <property type="entry name" value="HTH_TetR"/>
</dbReference>
<accession>A0A399JH40</accession>
<evidence type="ECO:0000313" key="7">
    <source>
        <dbReference type="Proteomes" id="UP000265419"/>
    </source>
</evidence>
<dbReference type="SUPFAM" id="SSF48498">
    <property type="entry name" value="Tetracyclin repressor-like, C-terminal domain"/>
    <property type="match status" value="1"/>
</dbReference>
<dbReference type="Pfam" id="PF00440">
    <property type="entry name" value="TetR_N"/>
    <property type="match status" value="1"/>
</dbReference>
<keyword evidence="1" id="KW-0805">Transcription regulation</keyword>
<keyword evidence="3" id="KW-0804">Transcription</keyword>
<name>A0A399JH40_9MICC</name>
<reference evidence="6 7" key="1">
    <citation type="submission" date="2018-07" db="EMBL/GenBank/DDBJ databases">
        <title>Arthrobacter sp. nov., isolated from raw cow's milk with high bacterial count.</title>
        <authorList>
            <person name="Hahne J."/>
            <person name="Isele D."/>
            <person name="Lipski A."/>
        </authorList>
    </citation>
    <scope>NUCLEOTIDE SEQUENCE [LARGE SCALE GENOMIC DNA]</scope>
    <source>
        <strain evidence="6 7">JZ R-35</strain>
    </source>
</reference>
<feature type="DNA-binding region" description="H-T-H motif" evidence="4">
    <location>
        <begin position="32"/>
        <end position="51"/>
    </location>
</feature>
<dbReference type="Pfam" id="PF13305">
    <property type="entry name" value="TetR_C_33"/>
    <property type="match status" value="1"/>
</dbReference>
<proteinExistence type="predicted"/>
<keyword evidence="7" id="KW-1185">Reference proteome</keyword>
<dbReference type="InterPro" id="IPR009057">
    <property type="entry name" value="Homeodomain-like_sf"/>
</dbReference>
<dbReference type="EMBL" id="QQXK01000002">
    <property type="protein sequence ID" value="RII43549.1"/>
    <property type="molecule type" value="Genomic_DNA"/>
</dbReference>
<dbReference type="Gene3D" id="1.10.357.10">
    <property type="entry name" value="Tetracycline Repressor, domain 2"/>
    <property type="match status" value="1"/>
</dbReference>
<evidence type="ECO:0000256" key="3">
    <source>
        <dbReference type="ARBA" id="ARBA00023163"/>
    </source>
</evidence>
<dbReference type="PANTHER" id="PTHR30055">
    <property type="entry name" value="HTH-TYPE TRANSCRIPTIONAL REGULATOR RUTR"/>
    <property type="match status" value="1"/>
</dbReference>
<dbReference type="RefSeq" id="WP_119423308.1">
    <property type="nucleotide sequence ID" value="NZ_QQXK01000002.1"/>
</dbReference>